<evidence type="ECO:0000313" key="5">
    <source>
        <dbReference type="Proteomes" id="UP001162131"/>
    </source>
</evidence>
<comment type="caution">
    <text evidence="4">The sequence shown here is derived from an EMBL/GenBank/DDBJ whole genome shotgun (WGS) entry which is preliminary data.</text>
</comment>
<evidence type="ECO:0000259" key="3">
    <source>
        <dbReference type="PROSITE" id="PS50179"/>
    </source>
</evidence>
<dbReference type="EMBL" id="CAJZBQ010000023">
    <property type="protein sequence ID" value="CAG9319600.1"/>
    <property type="molecule type" value="Genomic_DNA"/>
</dbReference>
<keyword evidence="5" id="KW-1185">Reference proteome</keyword>
<evidence type="ECO:0000256" key="1">
    <source>
        <dbReference type="SAM" id="Coils"/>
    </source>
</evidence>
<evidence type="ECO:0000256" key="2">
    <source>
        <dbReference type="SAM" id="MobiDB-lite"/>
    </source>
</evidence>
<dbReference type="GO" id="GO:0035091">
    <property type="term" value="F:phosphatidylinositol binding"/>
    <property type="evidence" value="ECO:0007669"/>
    <property type="project" value="InterPro"/>
</dbReference>
<feature type="region of interest" description="Disordered" evidence="2">
    <location>
        <begin position="522"/>
        <end position="588"/>
    </location>
</feature>
<feature type="compositionally biased region" description="Basic and acidic residues" evidence="2">
    <location>
        <begin position="533"/>
        <end position="547"/>
    </location>
</feature>
<protein>
    <recommendedName>
        <fullName evidence="3">VHS domain-containing protein</fullName>
    </recommendedName>
</protein>
<dbReference type="InterPro" id="IPR002014">
    <property type="entry name" value="VHS_dom"/>
</dbReference>
<feature type="domain" description="VHS" evidence="3">
    <location>
        <begin position="21"/>
        <end position="164"/>
    </location>
</feature>
<dbReference type="AlphaFoldDB" id="A0AAU9J2L7"/>
<dbReference type="PROSITE" id="PS50179">
    <property type="entry name" value="VHS"/>
    <property type="match status" value="1"/>
</dbReference>
<keyword evidence="1" id="KW-0175">Coiled coil</keyword>
<proteinExistence type="predicted"/>
<feature type="compositionally biased region" description="Basic and acidic residues" evidence="2">
    <location>
        <begin position="566"/>
        <end position="588"/>
    </location>
</feature>
<sequence>MNQEDLSLLLRNSLNNPATESQITHIAEIVSNSTKSACRSFVRRLKRILKSPNYKPSFKLHTLKIIQACANTENISFIVYLYKKLLSKLIYLAEFKKESSEVYRGQLLFGATSQEQRVASAEFLILFLQCIENWAERYGKDVDGNPTGFEEMYLSLKEKGVVFPPANYIIEMPKEIKKEIHKCKRVIRTVLSMEENNVDSQAIKNDILELKKFKIYFVNEAAGFVEKGMERHVQDLYEIIDKISIVINDFKERKNCRKVVHKEVNINKDLIPMNVLGIRLTNEIDDALPKFVPRVDSPIDYLFDDLEQQEMSFVRSEINISFDQESLQEDWSQINNEYCNVKDKLAEYEDLIQSYSNDLLKLQEKYLEAVEEREEIKLRIGSIINENVELHNENNSLMEKIKALEVENSSKKEEIDAYKSQNHFLKCTLKALQEESLKSDKQIVKYLKQIDHLEDINKSLAKDNEKLQAELVKIHKFDQEFKLKTTPAKFIVPEAQKSFKERSQSCEHIGNQAEKEFYKHNLPLRKNTMQKEQSGREELGENDREKMAILPRNIANRSPELEEEEEKKQEPNESTKPKLKWQNEEKEKLSTFEEGFNESVEKAGYNETVISIAGNLGSVSDG</sequence>
<dbReference type="GO" id="GO:0043130">
    <property type="term" value="F:ubiquitin binding"/>
    <property type="evidence" value="ECO:0007669"/>
    <property type="project" value="InterPro"/>
</dbReference>
<dbReference type="Proteomes" id="UP001162131">
    <property type="component" value="Unassembled WGS sequence"/>
</dbReference>
<organism evidence="4 5">
    <name type="scientific">Blepharisma stoltei</name>
    <dbReference type="NCBI Taxonomy" id="1481888"/>
    <lineage>
        <taxon>Eukaryota</taxon>
        <taxon>Sar</taxon>
        <taxon>Alveolata</taxon>
        <taxon>Ciliophora</taxon>
        <taxon>Postciliodesmatophora</taxon>
        <taxon>Heterotrichea</taxon>
        <taxon>Heterotrichida</taxon>
        <taxon>Blepharismidae</taxon>
        <taxon>Blepharisma</taxon>
    </lineage>
</organism>
<gene>
    <name evidence="4" type="ORF">BSTOLATCC_MIC24151</name>
</gene>
<reference evidence="4" key="1">
    <citation type="submission" date="2021-09" db="EMBL/GenBank/DDBJ databases">
        <authorList>
            <consortium name="AG Swart"/>
            <person name="Singh M."/>
            <person name="Singh A."/>
            <person name="Seah K."/>
            <person name="Emmerich C."/>
        </authorList>
    </citation>
    <scope>NUCLEOTIDE SEQUENCE</scope>
    <source>
        <strain evidence="4">ATCC30299</strain>
    </source>
</reference>
<accession>A0AAU9J2L7</accession>
<dbReference type="Gene3D" id="1.25.40.90">
    <property type="match status" value="1"/>
</dbReference>
<dbReference type="InterPro" id="IPR008942">
    <property type="entry name" value="ENTH_VHS"/>
</dbReference>
<feature type="coiled-coil region" evidence="1">
    <location>
        <begin position="345"/>
        <end position="470"/>
    </location>
</feature>
<evidence type="ECO:0000313" key="4">
    <source>
        <dbReference type="EMBL" id="CAG9319600.1"/>
    </source>
</evidence>
<name>A0AAU9J2L7_9CILI</name>